<evidence type="ECO:0000256" key="1">
    <source>
        <dbReference type="SAM" id="MobiDB-lite"/>
    </source>
</evidence>
<evidence type="ECO:0000313" key="2">
    <source>
        <dbReference type="EMBL" id="CZR50270.1"/>
    </source>
</evidence>
<dbReference type="EMBL" id="FJOG01000001">
    <property type="protein sequence ID" value="CZR50270.1"/>
    <property type="molecule type" value="Genomic_DNA"/>
</dbReference>
<feature type="compositionally biased region" description="Polar residues" evidence="1">
    <location>
        <begin position="106"/>
        <end position="118"/>
    </location>
</feature>
<gene>
    <name evidence="2" type="ORF">PAC_00142</name>
</gene>
<evidence type="ECO:0000313" key="3">
    <source>
        <dbReference type="Proteomes" id="UP000184330"/>
    </source>
</evidence>
<dbReference type="OrthoDB" id="3563824at2759"/>
<reference evidence="2 3" key="1">
    <citation type="submission" date="2016-03" db="EMBL/GenBank/DDBJ databases">
        <authorList>
            <person name="Ploux O."/>
        </authorList>
    </citation>
    <scope>NUCLEOTIDE SEQUENCE [LARGE SCALE GENOMIC DNA]</scope>
    <source>
        <strain evidence="2 3">UAMH 11012</strain>
    </source>
</reference>
<feature type="compositionally biased region" description="Polar residues" evidence="1">
    <location>
        <begin position="1"/>
        <end position="11"/>
    </location>
</feature>
<name>A0A1L7WBX1_9HELO</name>
<feature type="region of interest" description="Disordered" evidence="1">
    <location>
        <begin position="1"/>
        <end position="22"/>
    </location>
</feature>
<protein>
    <submittedName>
        <fullName evidence="2">Uncharacterized protein</fullName>
    </submittedName>
</protein>
<dbReference type="AlphaFoldDB" id="A0A1L7WBX1"/>
<dbReference type="Proteomes" id="UP000184330">
    <property type="component" value="Unassembled WGS sequence"/>
</dbReference>
<proteinExistence type="predicted"/>
<organism evidence="2 3">
    <name type="scientific">Phialocephala subalpina</name>
    <dbReference type="NCBI Taxonomy" id="576137"/>
    <lineage>
        <taxon>Eukaryota</taxon>
        <taxon>Fungi</taxon>
        <taxon>Dikarya</taxon>
        <taxon>Ascomycota</taxon>
        <taxon>Pezizomycotina</taxon>
        <taxon>Leotiomycetes</taxon>
        <taxon>Helotiales</taxon>
        <taxon>Mollisiaceae</taxon>
        <taxon>Phialocephala</taxon>
        <taxon>Phialocephala fortinii species complex</taxon>
    </lineage>
</organism>
<keyword evidence="3" id="KW-1185">Reference proteome</keyword>
<accession>A0A1L7WBX1</accession>
<sequence>MAANPISSGFSPQPVELHASGKMSTPEIIEYVKQAVNDSHKELEDNEVHPPALSLPLEHTRERASPLSGTPSPESIEADEDEWKSVEQPSDDESGQMPESHPDASSAASRTQNEGPATNIENDRVMSESHLMLHHKTLPNDDTNAVPSLSDLKLLEDTNSPTAKTSLAALLSRHKHCTCGVTVSDTGEIDPPLHEIAMGSPWIKKLFRRAHDGNYILLDKQSGRWHLICPKQRPVAALADLKVIASGFYNPYLVRKRRNNLRGLKCPCYDESCGEGTATRLLKDIYATMAMFFDKPPTGFKTTSYSLDEPSCDLSKEFFLGRARTVLEKRYLRFFPYLERQALDRHVRDEAEFLSKAYGLILEGRLIDDEIIDFHNARDFDDGKGLDDIDIQPGRRPGSFPDSPTLLRKRMSPSWEQVLSALTAKYLHTWPWLGIEACRSLAAFNNTWLQEQMHSCGPGLSRHADTLVIVFYGADDYDVSE</sequence>
<feature type="region of interest" description="Disordered" evidence="1">
    <location>
        <begin position="40"/>
        <end position="118"/>
    </location>
</feature>